<dbReference type="Gene3D" id="3.40.720.10">
    <property type="entry name" value="Alkaline Phosphatase, subunit A"/>
    <property type="match status" value="1"/>
</dbReference>
<dbReference type="OrthoDB" id="9803751at2"/>
<protein>
    <recommendedName>
        <fullName evidence="2">Sulfatase N-terminal domain-containing protein</fullName>
    </recommendedName>
</protein>
<dbReference type="RefSeq" id="WP_130603292.1">
    <property type="nucleotide sequence ID" value="NZ_CP034759.1"/>
</dbReference>
<keyword evidence="1" id="KW-0812">Transmembrane</keyword>
<sequence>MLHKKLLPFLILLSMLASAGIYFFNNYSLKLVVTHTLFCLAIYSLCAAYTKLYDSFNVINNSPLFKSLLFALASTILIFLYTGNAISNYFWKANLNLNLINRMLEHYYYLKPLMTGLIMIVIPFIVYIVVLCGYIRIFKSMRKPNYSAKKAAFYYLSISLIIFIQLSSSNISRSKNDLKEYFVGEMFVDLISEYTDPHLDYVNDAGGIKDEVAQSLDYVTQSEENIDYSKKNIIMIVVDCLRADRLQSYGYHRDTTPFINNLISQHTSHQVKHAFALCDESKCGIRSILTSRNIEAQNSLESSQNSLHQKLKDNGYQVNFLLSSDHAFGGLKRVYYPNDFYLDGIGFDAYPLNDDRGLISVLEKWPNYNGSPNYFHFHLFSAHEAGISYGKYLGKGVHGIKPGFLQGEPIEARFSTTDASSEQLKHDEMDNAIYQADLIIYRIHTLLKQKGYIDNALIIITGDHGQGLNEHGYYGHIKGLYNESLRVPLMIIDTANNSLNLTESNYANQHDIAPTIADIVNIAKAPTWKGKSLQQQKSGVTITTHVIPNRSASFAKTIYNPSDGSLFKYIFLSKYNGLTESRYLFNLIDDPKEEINLLKLANPKVDWHNFIKQHQLDIK</sequence>
<feature type="transmembrane region" description="Helical" evidence="1">
    <location>
        <begin position="107"/>
        <end position="130"/>
    </location>
</feature>
<name>A0A4P6P924_9GAMM</name>
<dbReference type="SUPFAM" id="SSF53649">
    <property type="entry name" value="Alkaline phosphatase-like"/>
    <property type="match status" value="1"/>
</dbReference>
<dbReference type="PANTHER" id="PTHR43751">
    <property type="entry name" value="SULFATASE"/>
    <property type="match status" value="1"/>
</dbReference>
<dbReference type="KEGG" id="lsd:EMK97_14245"/>
<organism evidence="3 4">
    <name type="scientific">Litorilituus sediminis</name>
    <dbReference type="NCBI Taxonomy" id="718192"/>
    <lineage>
        <taxon>Bacteria</taxon>
        <taxon>Pseudomonadati</taxon>
        <taxon>Pseudomonadota</taxon>
        <taxon>Gammaproteobacteria</taxon>
        <taxon>Alteromonadales</taxon>
        <taxon>Colwelliaceae</taxon>
        <taxon>Litorilituus</taxon>
    </lineage>
</organism>
<reference evidence="3 4" key="1">
    <citation type="submission" date="2018-12" db="EMBL/GenBank/DDBJ databases">
        <title>Complete genome of Litorilituus sediminis.</title>
        <authorList>
            <person name="Liu A."/>
            <person name="Rong J."/>
        </authorList>
    </citation>
    <scope>NUCLEOTIDE SEQUENCE [LARGE SCALE GENOMIC DNA]</scope>
    <source>
        <strain evidence="3 4">JCM 17549</strain>
    </source>
</reference>
<evidence type="ECO:0000313" key="3">
    <source>
        <dbReference type="EMBL" id="QBG36799.1"/>
    </source>
</evidence>
<evidence type="ECO:0000259" key="2">
    <source>
        <dbReference type="Pfam" id="PF00884"/>
    </source>
</evidence>
<feature type="transmembrane region" description="Helical" evidence="1">
    <location>
        <begin position="151"/>
        <end position="168"/>
    </location>
</feature>
<evidence type="ECO:0000313" key="4">
    <source>
        <dbReference type="Proteomes" id="UP000290244"/>
    </source>
</evidence>
<dbReference type="InterPro" id="IPR000917">
    <property type="entry name" value="Sulfatase_N"/>
</dbReference>
<feature type="transmembrane region" description="Helical" evidence="1">
    <location>
        <begin position="29"/>
        <end position="52"/>
    </location>
</feature>
<dbReference type="AlphaFoldDB" id="A0A4P6P924"/>
<feature type="domain" description="Sulfatase N-terminal" evidence="2">
    <location>
        <begin position="231"/>
        <end position="521"/>
    </location>
</feature>
<dbReference type="InterPro" id="IPR052701">
    <property type="entry name" value="GAG_Ulvan_Degrading_Sulfatases"/>
</dbReference>
<dbReference type="Proteomes" id="UP000290244">
    <property type="component" value="Chromosome"/>
</dbReference>
<gene>
    <name evidence="3" type="ORF">EMK97_14245</name>
</gene>
<evidence type="ECO:0000256" key="1">
    <source>
        <dbReference type="SAM" id="Phobius"/>
    </source>
</evidence>
<proteinExistence type="predicted"/>
<keyword evidence="1" id="KW-1133">Transmembrane helix</keyword>
<dbReference type="PANTHER" id="PTHR43751:SF3">
    <property type="entry name" value="SULFATASE N-TERMINAL DOMAIN-CONTAINING PROTEIN"/>
    <property type="match status" value="1"/>
</dbReference>
<accession>A0A4P6P924</accession>
<dbReference type="InterPro" id="IPR017850">
    <property type="entry name" value="Alkaline_phosphatase_core_sf"/>
</dbReference>
<feature type="transmembrane region" description="Helical" evidence="1">
    <location>
        <begin position="64"/>
        <end position="87"/>
    </location>
</feature>
<dbReference type="Pfam" id="PF00884">
    <property type="entry name" value="Sulfatase"/>
    <property type="match status" value="1"/>
</dbReference>
<dbReference type="EMBL" id="CP034759">
    <property type="protein sequence ID" value="QBG36799.1"/>
    <property type="molecule type" value="Genomic_DNA"/>
</dbReference>
<keyword evidence="1" id="KW-0472">Membrane</keyword>
<keyword evidence="4" id="KW-1185">Reference proteome</keyword>